<dbReference type="InterPro" id="IPR003797">
    <property type="entry name" value="DegV"/>
</dbReference>
<dbReference type="PANTHER" id="PTHR33434:SF2">
    <property type="entry name" value="FATTY ACID-BINDING PROTEIN TM_1468"/>
    <property type="match status" value="1"/>
</dbReference>
<dbReference type="RefSeq" id="WP_088247602.1">
    <property type="nucleotide sequence ID" value="NZ_BNAM01000002.1"/>
</dbReference>
<dbReference type="OrthoDB" id="9775494at2"/>
<reference evidence="2 3" key="1">
    <citation type="submission" date="2017-05" db="EMBL/GenBank/DDBJ databases">
        <title>De novo genome assembly of Deniococcus indicus strain DR1.</title>
        <authorList>
            <person name="Chauhan D."/>
            <person name="Yennamalli R.M."/>
            <person name="Priyadarshini R."/>
        </authorList>
    </citation>
    <scope>NUCLEOTIDE SEQUENCE [LARGE SCALE GENOMIC DNA]</scope>
    <source>
        <strain evidence="2 3">DR1</strain>
    </source>
</reference>
<evidence type="ECO:0000313" key="3">
    <source>
        <dbReference type="Proteomes" id="UP000197208"/>
    </source>
</evidence>
<dbReference type="PANTHER" id="PTHR33434">
    <property type="entry name" value="DEGV DOMAIN-CONTAINING PROTEIN DR_1986-RELATED"/>
    <property type="match status" value="1"/>
</dbReference>
<dbReference type="SUPFAM" id="SSF82549">
    <property type="entry name" value="DAK1/DegV-like"/>
    <property type="match status" value="1"/>
</dbReference>
<dbReference type="InterPro" id="IPR050270">
    <property type="entry name" value="DegV_domain_contain"/>
</dbReference>
<organism evidence="2 3">
    <name type="scientific">Deinococcus indicus</name>
    <dbReference type="NCBI Taxonomy" id="223556"/>
    <lineage>
        <taxon>Bacteria</taxon>
        <taxon>Thermotogati</taxon>
        <taxon>Deinococcota</taxon>
        <taxon>Deinococci</taxon>
        <taxon>Deinococcales</taxon>
        <taxon>Deinococcaceae</taxon>
        <taxon>Deinococcus</taxon>
    </lineage>
</organism>
<dbReference type="Gene3D" id="3.30.1180.10">
    <property type="match status" value="1"/>
</dbReference>
<dbReference type="InterPro" id="IPR043168">
    <property type="entry name" value="DegV_C"/>
</dbReference>
<dbReference type="PROSITE" id="PS51482">
    <property type="entry name" value="DEGV"/>
    <property type="match status" value="1"/>
</dbReference>
<sequence length="281" mass="30126">MIAVVTDSTCDLHPDSARQLGIHVVPLQVHMRDRTLLDWQEVDPDAVYDHLRAGGTVTTSPVPADTFAARYRELLATHDQIISIHLSGKLSETVRHARQAAESTGESSRIHVVDSELACGPLAEVVMAARDAVQAGADLQAAAQAVHTTRSLMHSELSVATLDYLRRSGRIGRAQAFIGSVLGVRPILNFDAGQLKAVRRARVDQAAGDMLGNLRERFGTRPLSVTIMHAGRDTTRINALREAMTASGLNVQKGRVQLMGPVIGAHVGPGAYGFSVLPLDG</sequence>
<keyword evidence="3" id="KW-1185">Reference proteome</keyword>
<dbReference type="Proteomes" id="UP000197208">
    <property type="component" value="Unassembled WGS sequence"/>
</dbReference>
<dbReference type="GO" id="GO:0008289">
    <property type="term" value="F:lipid binding"/>
    <property type="evidence" value="ECO:0007669"/>
    <property type="project" value="UniProtKB-KW"/>
</dbReference>
<keyword evidence="1" id="KW-0446">Lipid-binding</keyword>
<dbReference type="NCBIfam" id="TIGR00762">
    <property type="entry name" value="DegV"/>
    <property type="match status" value="1"/>
</dbReference>
<dbReference type="Gene3D" id="3.40.50.10170">
    <property type="match status" value="1"/>
</dbReference>
<accession>A0A246BQ49</accession>
<protein>
    <submittedName>
        <fullName evidence="2">Fatty acid-binding protein DegV</fullName>
    </submittedName>
</protein>
<dbReference type="EMBL" id="NHMK01000009">
    <property type="protein sequence ID" value="OWL97799.1"/>
    <property type="molecule type" value="Genomic_DNA"/>
</dbReference>
<comment type="caution">
    <text evidence="2">The sequence shown here is derived from an EMBL/GenBank/DDBJ whole genome shotgun (WGS) entry which is preliminary data.</text>
</comment>
<evidence type="ECO:0000313" key="2">
    <source>
        <dbReference type="EMBL" id="OWL97799.1"/>
    </source>
</evidence>
<proteinExistence type="predicted"/>
<name>A0A246BQ49_9DEIO</name>
<dbReference type="AlphaFoldDB" id="A0A246BQ49"/>
<dbReference type="Pfam" id="PF02645">
    <property type="entry name" value="DegV"/>
    <property type="match status" value="1"/>
</dbReference>
<evidence type="ECO:0000256" key="1">
    <source>
        <dbReference type="ARBA" id="ARBA00023121"/>
    </source>
</evidence>
<dbReference type="SMR" id="A0A246BQ49"/>
<gene>
    <name evidence="2" type="ORF">CBQ26_06030</name>
</gene>